<evidence type="ECO:0000259" key="24">
    <source>
        <dbReference type="PROSITE" id="PS50885"/>
    </source>
</evidence>
<keyword evidence="11" id="KW-0479">Metal-binding</keyword>
<evidence type="ECO:0000256" key="8">
    <source>
        <dbReference type="ARBA" id="ARBA00022490"/>
    </source>
</evidence>
<dbReference type="Pfam" id="PF07730">
    <property type="entry name" value="HisKA_3"/>
    <property type="match status" value="1"/>
</dbReference>
<dbReference type="CDD" id="cd16917">
    <property type="entry name" value="HATPase_UhpB-NarQ-NarX-like"/>
    <property type="match status" value="1"/>
</dbReference>
<dbReference type="PANTHER" id="PTHR24421:SF10">
    <property type="entry name" value="NITRATE_NITRITE SENSOR PROTEIN NARQ"/>
    <property type="match status" value="1"/>
</dbReference>
<keyword evidence="17" id="KW-0411">Iron-sulfur</keyword>
<evidence type="ECO:0000256" key="7">
    <source>
        <dbReference type="ARBA" id="ARBA00022485"/>
    </source>
</evidence>
<keyword evidence="12" id="KW-0547">Nucleotide-binding</keyword>
<feature type="coiled-coil region" evidence="20">
    <location>
        <begin position="233"/>
        <end position="309"/>
    </location>
</feature>
<dbReference type="CDD" id="cd06225">
    <property type="entry name" value="HAMP"/>
    <property type="match status" value="1"/>
</dbReference>
<gene>
    <name evidence="25" type="ORF">HY730_07135</name>
</gene>
<evidence type="ECO:0000256" key="1">
    <source>
        <dbReference type="ARBA" id="ARBA00000085"/>
    </source>
</evidence>
<evidence type="ECO:0000256" key="3">
    <source>
        <dbReference type="ARBA" id="ARBA00004370"/>
    </source>
</evidence>
<evidence type="ECO:0000256" key="9">
    <source>
        <dbReference type="ARBA" id="ARBA00022553"/>
    </source>
</evidence>
<comment type="function">
    <text evidence="18">Member of the two-component regulatory system NreB/NreC involved in the control of dissimilatory nitrate/nitrite reduction in response to oxygen. NreB functions as a direct oxygen sensor histidine kinase which is autophosphorylated, in the absence of oxygen, probably at the conserved histidine residue, and transfers its phosphate group probably to a conserved aspartate residue of NreC. NreB/NreC activates the expression of the nitrate (narGHJI) and nitrite (nir) reductase operons, as well as the putative nitrate transporter gene narT.</text>
</comment>
<evidence type="ECO:0000259" key="23">
    <source>
        <dbReference type="PROSITE" id="PS50109"/>
    </source>
</evidence>
<keyword evidence="7" id="KW-0004">4Fe-4S</keyword>
<proteinExistence type="predicted"/>
<dbReference type="PANTHER" id="PTHR24421">
    <property type="entry name" value="NITRATE/NITRITE SENSOR PROTEIN NARX-RELATED"/>
    <property type="match status" value="1"/>
</dbReference>
<comment type="caution">
    <text evidence="25">The sequence shown here is derived from an EMBL/GenBank/DDBJ whole genome shotgun (WGS) entry which is preliminary data.</text>
</comment>
<evidence type="ECO:0000256" key="15">
    <source>
        <dbReference type="ARBA" id="ARBA00023004"/>
    </source>
</evidence>
<evidence type="ECO:0000256" key="4">
    <source>
        <dbReference type="ARBA" id="ARBA00004496"/>
    </source>
</evidence>
<evidence type="ECO:0000256" key="11">
    <source>
        <dbReference type="ARBA" id="ARBA00022723"/>
    </source>
</evidence>
<evidence type="ECO:0000256" key="10">
    <source>
        <dbReference type="ARBA" id="ARBA00022679"/>
    </source>
</evidence>
<dbReference type="InterPro" id="IPR036890">
    <property type="entry name" value="HATPase_C_sf"/>
</dbReference>
<evidence type="ECO:0000256" key="17">
    <source>
        <dbReference type="ARBA" id="ARBA00023014"/>
    </source>
</evidence>
<dbReference type="GO" id="GO:0016020">
    <property type="term" value="C:membrane"/>
    <property type="evidence" value="ECO:0007669"/>
    <property type="project" value="UniProtKB-SubCell"/>
</dbReference>
<dbReference type="Gene3D" id="1.20.5.1930">
    <property type="match status" value="1"/>
</dbReference>
<keyword evidence="16" id="KW-0902">Two-component regulatory system</keyword>
<dbReference type="GO" id="GO:0046983">
    <property type="term" value="F:protein dimerization activity"/>
    <property type="evidence" value="ECO:0007669"/>
    <property type="project" value="InterPro"/>
</dbReference>
<dbReference type="InterPro" id="IPR004358">
    <property type="entry name" value="Sig_transdc_His_kin-like_C"/>
</dbReference>
<keyword evidence="22" id="KW-1133">Transmembrane helix</keyword>
<organism evidence="25 26">
    <name type="scientific">Tectimicrobiota bacterium</name>
    <dbReference type="NCBI Taxonomy" id="2528274"/>
    <lineage>
        <taxon>Bacteria</taxon>
        <taxon>Pseudomonadati</taxon>
        <taxon>Nitrospinota/Tectimicrobiota group</taxon>
        <taxon>Candidatus Tectimicrobiota</taxon>
    </lineage>
</organism>
<feature type="domain" description="HAMP" evidence="24">
    <location>
        <begin position="193"/>
        <end position="245"/>
    </location>
</feature>
<dbReference type="Pfam" id="PF02518">
    <property type="entry name" value="HATPase_c"/>
    <property type="match status" value="1"/>
</dbReference>
<evidence type="ECO:0000256" key="16">
    <source>
        <dbReference type="ARBA" id="ARBA00023012"/>
    </source>
</evidence>
<dbReference type="Gene3D" id="3.30.565.10">
    <property type="entry name" value="Histidine kinase-like ATPase, C-terminal domain"/>
    <property type="match status" value="1"/>
</dbReference>
<evidence type="ECO:0000256" key="20">
    <source>
        <dbReference type="SAM" id="Coils"/>
    </source>
</evidence>
<keyword evidence="20" id="KW-0175">Coiled coil</keyword>
<keyword evidence="15" id="KW-0408">Iron</keyword>
<protein>
    <recommendedName>
        <fullName evidence="6">Oxygen sensor histidine kinase NreB</fullName>
        <ecNumber evidence="5">2.7.13.3</ecNumber>
    </recommendedName>
    <alternativeName>
        <fullName evidence="19">Nitrogen regulation protein B</fullName>
    </alternativeName>
</protein>
<dbReference type="InterPro" id="IPR050482">
    <property type="entry name" value="Sensor_HK_TwoCompSys"/>
</dbReference>
<evidence type="ECO:0000256" key="2">
    <source>
        <dbReference type="ARBA" id="ARBA00001966"/>
    </source>
</evidence>
<dbReference type="InterPro" id="IPR011712">
    <property type="entry name" value="Sig_transdc_His_kin_sub3_dim/P"/>
</dbReference>
<dbReference type="GO" id="GO:0005524">
    <property type="term" value="F:ATP binding"/>
    <property type="evidence" value="ECO:0007669"/>
    <property type="project" value="UniProtKB-KW"/>
</dbReference>
<feature type="transmembrane region" description="Helical" evidence="22">
    <location>
        <begin position="170"/>
        <end position="191"/>
    </location>
</feature>
<dbReference type="GO" id="GO:0046872">
    <property type="term" value="F:metal ion binding"/>
    <property type="evidence" value="ECO:0007669"/>
    <property type="project" value="UniProtKB-KW"/>
</dbReference>
<dbReference type="InterPro" id="IPR003660">
    <property type="entry name" value="HAMP_dom"/>
</dbReference>
<accession>A0A933GLK7</accession>
<keyword evidence="22" id="KW-0812">Transmembrane</keyword>
<evidence type="ECO:0000256" key="6">
    <source>
        <dbReference type="ARBA" id="ARBA00017322"/>
    </source>
</evidence>
<evidence type="ECO:0000256" key="14">
    <source>
        <dbReference type="ARBA" id="ARBA00022840"/>
    </source>
</evidence>
<evidence type="ECO:0000256" key="21">
    <source>
        <dbReference type="SAM" id="MobiDB-lite"/>
    </source>
</evidence>
<keyword evidence="8" id="KW-0963">Cytoplasm</keyword>
<dbReference type="EMBL" id="JACQWF010000320">
    <property type="protein sequence ID" value="MBI4596137.1"/>
    <property type="molecule type" value="Genomic_DNA"/>
</dbReference>
<dbReference type="GO" id="GO:0000155">
    <property type="term" value="F:phosphorelay sensor kinase activity"/>
    <property type="evidence" value="ECO:0007669"/>
    <property type="project" value="InterPro"/>
</dbReference>
<keyword evidence="9" id="KW-0597">Phosphoprotein</keyword>
<dbReference type="Proteomes" id="UP000772181">
    <property type="component" value="Unassembled WGS sequence"/>
</dbReference>
<keyword evidence="13" id="KW-0418">Kinase</keyword>
<comment type="subcellular location">
    <subcellularLocation>
        <location evidence="4">Cytoplasm</location>
    </subcellularLocation>
    <subcellularLocation>
        <location evidence="3">Membrane</location>
    </subcellularLocation>
</comment>
<dbReference type="EC" id="2.7.13.3" evidence="5"/>
<feature type="domain" description="Histidine kinase" evidence="23">
    <location>
        <begin position="424"/>
        <end position="513"/>
    </location>
</feature>
<reference evidence="25" key="1">
    <citation type="submission" date="2020-07" db="EMBL/GenBank/DDBJ databases">
        <title>Huge and variable diversity of episymbiotic CPR bacteria and DPANN archaea in groundwater ecosystems.</title>
        <authorList>
            <person name="He C.Y."/>
            <person name="Keren R."/>
            <person name="Whittaker M."/>
            <person name="Farag I.F."/>
            <person name="Doudna J."/>
            <person name="Cate J.H.D."/>
            <person name="Banfield J.F."/>
        </authorList>
    </citation>
    <scope>NUCLEOTIDE SEQUENCE</scope>
    <source>
        <strain evidence="25">NC_groundwater_1482_Ag_S-0.65um_47_24</strain>
    </source>
</reference>
<dbReference type="Gene3D" id="6.10.340.10">
    <property type="match status" value="1"/>
</dbReference>
<evidence type="ECO:0000313" key="26">
    <source>
        <dbReference type="Proteomes" id="UP000772181"/>
    </source>
</evidence>
<keyword evidence="14" id="KW-0067">ATP-binding</keyword>
<keyword evidence="10" id="KW-0808">Transferase</keyword>
<dbReference type="InterPro" id="IPR003594">
    <property type="entry name" value="HATPase_dom"/>
</dbReference>
<evidence type="ECO:0000313" key="25">
    <source>
        <dbReference type="EMBL" id="MBI4596137.1"/>
    </source>
</evidence>
<dbReference type="GO" id="GO:0051539">
    <property type="term" value="F:4 iron, 4 sulfur cluster binding"/>
    <property type="evidence" value="ECO:0007669"/>
    <property type="project" value="UniProtKB-KW"/>
</dbReference>
<dbReference type="GO" id="GO:0005737">
    <property type="term" value="C:cytoplasm"/>
    <property type="evidence" value="ECO:0007669"/>
    <property type="project" value="UniProtKB-SubCell"/>
</dbReference>
<feature type="region of interest" description="Disordered" evidence="21">
    <location>
        <begin position="490"/>
        <end position="513"/>
    </location>
</feature>
<dbReference type="SMART" id="SM00304">
    <property type="entry name" value="HAMP"/>
    <property type="match status" value="1"/>
</dbReference>
<dbReference type="PROSITE" id="PS50109">
    <property type="entry name" value="HIS_KIN"/>
    <property type="match status" value="1"/>
</dbReference>
<evidence type="ECO:0000256" key="13">
    <source>
        <dbReference type="ARBA" id="ARBA00022777"/>
    </source>
</evidence>
<dbReference type="AlphaFoldDB" id="A0A933GLK7"/>
<dbReference type="PRINTS" id="PR00344">
    <property type="entry name" value="BCTRLSENSOR"/>
</dbReference>
<dbReference type="PROSITE" id="PS50885">
    <property type="entry name" value="HAMP"/>
    <property type="match status" value="1"/>
</dbReference>
<evidence type="ECO:0000256" key="12">
    <source>
        <dbReference type="ARBA" id="ARBA00022741"/>
    </source>
</evidence>
<dbReference type="Pfam" id="PF00672">
    <property type="entry name" value="HAMP"/>
    <property type="match status" value="1"/>
</dbReference>
<evidence type="ECO:0000256" key="18">
    <source>
        <dbReference type="ARBA" id="ARBA00024827"/>
    </source>
</evidence>
<evidence type="ECO:0000256" key="19">
    <source>
        <dbReference type="ARBA" id="ARBA00030800"/>
    </source>
</evidence>
<comment type="cofactor">
    <cofactor evidence="2">
        <name>[4Fe-4S] cluster</name>
        <dbReference type="ChEBI" id="CHEBI:49883"/>
    </cofactor>
</comment>
<dbReference type="SUPFAM" id="SSF158472">
    <property type="entry name" value="HAMP domain-like"/>
    <property type="match status" value="1"/>
</dbReference>
<sequence>MKIRTQFMMTKVLFGMILIIIVISAIITSQQVDKASEQEMIASSIAQGASELSYLANDYLIYRESQQLKRWESSYASFSSQVASLNVDRAEQQAFVRSIQANQQRLKQVFDSVVSAIGNTSPNQRLALDPAFLQVSWSRMAVQSQGLVSDASRLSQQLRAQENQLKRTNMMVSFMMISVFGAYFLINSLMIKRRILNSIVKLQAGSAVIGSGNLDFTLEEKKNDEIGDLSHAFNRMTASLKQVTASKADLEKEISERKHAEEELRQRTLELQHLTEALEQRVRERTEELEKANEALHHLSSRLISAHEEERKRIAGEIHDVIGASLSAIKFKVEGAVQQIEGKDPAVLTDSLKVVLPVIQEGIEECRRIQMDLRPPMLDDLGLLPTLSWFCRRFQAIYSDIRIEQEIKIEESAMPPPRKIVVFRVTQEAMNNIAKHSKADLVRLSLQKKGGQIRLTIQDNGQGFNLEKVISQESTKRGLGLSSMKERTELSGGSFATDSAEGKGTTIHASWPL</sequence>
<evidence type="ECO:0000256" key="22">
    <source>
        <dbReference type="SAM" id="Phobius"/>
    </source>
</evidence>
<comment type="catalytic activity">
    <reaction evidence="1">
        <text>ATP + protein L-histidine = ADP + protein N-phospho-L-histidine.</text>
        <dbReference type="EC" id="2.7.13.3"/>
    </reaction>
</comment>
<dbReference type="InterPro" id="IPR005467">
    <property type="entry name" value="His_kinase_dom"/>
</dbReference>
<keyword evidence="22" id="KW-0472">Membrane</keyword>
<evidence type="ECO:0000256" key="5">
    <source>
        <dbReference type="ARBA" id="ARBA00012438"/>
    </source>
</evidence>
<dbReference type="SUPFAM" id="SSF55874">
    <property type="entry name" value="ATPase domain of HSP90 chaperone/DNA topoisomerase II/histidine kinase"/>
    <property type="match status" value="1"/>
</dbReference>
<name>A0A933GLK7_UNCTE</name>